<dbReference type="PANTHER" id="PTHR10566:SF53">
    <property type="entry name" value="PROTEIN ACTIVITY OF BC1 COMPLEX KINASE 1, CHLOROPLASTIC"/>
    <property type="match status" value="1"/>
</dbReference>
<dbReference type="InterPro" id="IPR002937">
    <property type="entry name" value="Amino_oxidase"/>
</dbReference>
<dbReference type="InterPro" id="IPR004147">
    <property type="entry name" value="ABC1_dom"/>
</dbReference>
<evidence type="ECO:0000259" key="4">
    <source>
        <dbReference type="Pfam" id="PF01593"/>
    </source>
</evidence>
<name>A0A2I0V9A7_9ASPA</name>
<sequence length="405" mass="44458">MPDSAVEATRNHLHSRGSGSSSTATYLSSDDNTSSKSRSIVERCTFGSENESHFPQQRFNRYQWPPDISNESDHSKVLHVMEQKLKETFEDSAFSVSANGSEKQETCGKTLESSTTSYDISKISPMGDELKEGSDVLDDRSFVGLHQKFELTDFVSIYAQTKPLTNGAFLSVEVPAEFHPYENAGIDVNGFLTVGVSVALRQLLEFGLFHGDPHPGNIFAMREGRIAYVDFGNVAVLSQLNKQILIDAVHAVNEDYVEMANDFTRLGFLASGTDVSPIIPTLKAIWQNSVEKGLADLNFRSVTSGKFSGQNVNKGCDLNLELSSSAYGPTTTIEEQGIKELDMRSGRFAGFASARTLKNASFQVVIFGSEDRVGGRVHTDYSFGSPVDMGASWCTVSPMKIRWHP</sequence>
<dbReference type="InterPro" id="IPR011009">
    <property type="entry name" value="Kinase-like_dom_sf"/>
</dbReference>
<dbReference type="AlphaFoldDB" id="A0A2I0V9A7"/>
<dbReference type="InterPro" id="IPR050154">
    <property type="entry name" value="UbiB_kinase"/>
</dbReference>
<evidence type="ECO:0000256" key="3">
    <source>
        <dbReference type="SAM" id="MobiDB-lite"/>
    </source>
</evidence>
<dbReference type="Gene3D" id="3.50.50.60">
    <property type="entry name" value="FAD/NAD(P)-binding domain"/>
    <property type="match status" value="1"/>
</dbReference>
<gene>
    <name evidence="6" type="ORF">MA16_Dca024481</name>
</gene>
<feature type="compositionally biased region" description="Low complexity" evidence="3">
    <location>
        <begin position="17"/>
        <end position="38"/>
    </location>
</feature>
<evidence type="ECO:0000256" key="2">
    <source>
        <dbReference type="ARBA" id="ARBA00022946"/>
    </source>
</evidence>
<proteinExistence type="inferred from homology"/>
<comment type="similarity">
    <text evidence="1">Belongs to the protein kinase superfamily. ADCK protein kinase family.</text>
</comment>
<keyword evidence="6" id="KW-0418">Kinase</keyword>
<dbReference type="STRING" id="906689.A0A2I0V9A7"/>
<evidence type="ECO:0000259" key="5">
    <source>
        <dbReference type="Pfam" id="PF03109"/>
    </source>
</evidence>
<dbReference type="EMBL" id="KZ504025">
    <property type="protein sequence ID" value="PKU59992.1"/>
    <property type="molecule type" value="Genomic_DNA"/>
</dbReference>
<protein>
    <submittedName>
        <fullName evidence="6">Putative aarF domain-containing protein kinase</fullName>
    </submittedName>
</protein>
<keyword evidence="2" id="KW-0809">Transit peptide</keyword>
<organism evidence="6 7">
    <name type="scientific">Dendrobium catenatum</name>
    <dbReference type="NCBI Taxonomy" id="906689"/>
    <lineage>
        <taxon>Eukaryota</taxon>
        <taxon>Viridiplantae</taxon>
        <taxon>Streptophyta</taxon>
        <taxon>Embryophyta</taxon>
        <taxon>Tracheophyta</taxon>
        <taxon>Spermatophyta</taxon>
        <taxon>Magnoliopsida</taxon>
        <taxon>Liliopsida</taxon>
        <taxon>Asparagales</taxon>
        <taxon>Orchidaceae</taxon>
        <taxon>Epidendroideae</taxon>
        <taxon>Malaxideae</taxon>
        <taxon>Dendrobiinae</taxon>
        <taxon>Dendrobium</taxon>
    </lineage>
</organism>
<dbReference type="SUPFAM" id="SSF51905">
    <property type="entry name" value="FAD/NAD(P)-binding domain"/>
    <property type="match status" value="1"/>
</dbReference>
<dbReference type="Proteomes" id="UP000233837">
    <property type="component" value="Unassembled WGS sequence"/>
</dbReference>
<feature type="region of interest" description="Disordered" evidence="3">
    <location>
        <begin position="1"/>
        <end position="39"/>
    </location>
</feature>
<accession>A0A2I0V9A7</accession>
<dbReference type="GO" id="GO:0016301">
    <property type="term" value="F:kinase activity"/>
    <property type="evidence" value="ECO:0007669"/>
    <property type="project" value="UniProtKB-KW"/>
</dbReference>
<evidence type="ECO:0000256" key="1">
    <source>
        <dbReference type="ARBA" id="ARBA00009670"/>
    </source>
</evidence>
<reference evidence="6 7" key="1">
    <citation type="journal article" date="2016" name="Sci. Rep.">
        <title>The Dendrobium catenatum Lindl. genome sequence provides insights into polysaccharide synthase, floral development and adaptive evolution.</title>
        <authorList>
            <person name="Zhang G.Q."/>
            <person name="Xu Q."/>
            <person name="Bian C."/>
            <person name="Tsai W.C."/>
            <person name="Yeh C.M."/>
            <person name="Liu K.W."/>
            <person name="Yoshida K."/>
            <person name="Zhang L.S."/>
            <person name="Chang S.B."/>
            <person name="Chen F."/>
            <person name="Shi Y."/>
            <person name="Su Y.Y."/>
            <person name="Zhang Y.Q."/>
            <person name="Chen L.J."/>
            <person name="Yin Y."/>
            <person name="Lin M."/>
            <person name="Huang H."/>
            <person name="Deng H."/>
            <person name="Wang Z.W."/>
            <person name="Zhu S.L."/>
            <person name="Zhao X."/>
            <person name="Deng C."/>
            <person name="Niu S.C."/>
            <person name="Huang J."/>
            <person name="Wang M."/>
            <person name="Liu G.H."/>
            <person name="Yang H.J."/>
            <person name="Xiao X.J."/>
            <person name="Hsiao Y.Y."/>
            <person name="Wu W.L."/>
            <person name="Chen Y.Y."/>
            <person name="Mitsuda N."/>
            <person name="Ohme-Takagi M."/>
            <person name="Luo Y.B."/>
            <person name="Van de Peer Y."/>
            <person name="Liu Z.J."/>
        </authorList>
    </citation>
    <scope>NUCLEOTIDE SEQUENCE [LARGE SCALE GENOMIC DNA]</scope>
    <source>
        <tissue evidence="6">The whole plant</tissue>
    </source>
</reference>
<keyword evidence="6" id="KW-0808">Transferase</keyword>
<evidence type="ECO:0000313" key="7">
    <source>
        <dbReference type="Proteomes" id="UP000233837"/>
    </source>
</evidence>
<dbReference type="GO" id="GO:0016491">
    <property type="term" value="F:oxidoreductase activity"/>
    <property type="evidence" value="ECO:0007669"/>
    <property type="project" value="InterPro"/>
</dbReference>
<reference evidence="6 7" key="2">
    <citation type="journal article" date="2017" name="Nature">
        <title>The Apostasia genome and the evolution of orchids.</title>
        <authorList>
            <person name="Zhang G.Q."/>
            <person name="Liu K.W."/>
            <person name="Li Z."/>
            <person name="Lohaus R."/>
            <person name="Hsiao Y.Y."/>
            <person name="Niu S.C."/>
            <person name="Wang J.Y."/>
            <person name="Lin Y.C."/>
            <person name="Xu Q."/>
            <person name="Chen L.J."/>
            <person name="Yoshida K."/>
            <person name="Fujiwara S."/>
            <person name="Wang Z.W."/>
            <person name="Zhang Y.Q."/>
            <person name="Mitsuda N."/>
            <person name="Wang M."/>
            <person name="Liu G.H."/>
            <person name="Pecoraro L."/>
            <person name="Huang H.X."/>
            <person name="Xiao X.J."/>
            <person name="Lin M."/>
            <person name="Wu X.Y."/>
            <person name="Wu W.L."/>
            <person name="Chen Y.Y."/>
            <person name="Chang S.B."/>
            <person name="Sakamoto S."/>
            <person name="Ohme-Takagi M."/>
            <person name="Yagi M."/>
            <person name="Zeng S.J."/>
            <person name="Shen C.Y."/>
            <person name="Yeh C.M."/>
            <person name="Luo Y.B."/>
            <person name="Tsai W.C."/>
            <person name="Van de Peer Y."/>
            <person name="Liu Z.J."/>
        </authorList>
    </citation>
    <scope>NUCLEOTIDE SEQUENCE [LARGE SCALE GENOMIC DNA]</scope>
    <source>
        <tissue evidence="6">The whole plant</tissue>
    </source>
</reference>
<feature type="domain" description="Amine oxidase" evidence="4">
    <location>
        <begin position="348"/>
        <end position="395"/>
    </location>
</feature>
<feature type="domain" description="ABC1 atypical kinase-like" evidence="5">
    <location>
        <begin position="181"/>
        <end position="260"/>
    </location>
</feature>
<evidence type="ECO:0000313" key="6">
    <source>
        <dbReference type="EMBL" id="PKU59992.1"/>
    </source>
</evidence>
<dbReference type="InterPro" id="IPR036188">
    <property type="entry name" value="FAD/NAD-bd_sf"/>
</dbReference>
<dbReference type="SUPFAM" id="SSF56112">
    <property type="entry name" value="Protein kinase-like (PK-like)"/>
    <property type="match status" value="1"/>
</dbReference>
<dbReference type="Pfam" id="PF03109">
    <property type="entry name" value="ABC1"/>
    <property type="match status" value="1"/>
</dbReference>
<dbReference type="PANTHER" id="PTHR10566">
    <property type="entry name" value="CHAPERONE-ACTIVITY OF BC1 COMPLEX CABC1 -RELATED"/>
    <property type="match status" value="1"/>
</dbReference>
<keyword evidence="7" id="KW-1185">Reference proteome</keyword>
<dbReference type="Pfam" id="PF01593">
    <property type="entry name" value="Amino_oxidase"/>
    <property type="match status" value="1"/>
</dbReference>